<dbReference type="EMBL" id="MCFE01000321">
    <property type="protein sequence ID" value="ORX91437.1"/>
    <property type="molecule type" value="Genomic_DNA"/>
</dbReference>
<dbReference type="Proteomes" id="UP000193498">
    <property type="component" value="Unassembled WGS sequence"/>
</dbReference>
<feature type="domain" description="GDP/GTP exchange factor Sec2 N-terminal" evidence="3">
    <location>
        <begin position="34"/>
        <end position="173"/>
    </location>
</feature>
<reference evidence="4 5" key="1">
    <citation type="submission" date="2016-07" db="EMBL/GenBank/DDBJ databases">
        <title>Pervasive Adenine N6-methylation of Active Genes in Fungi.</title>
        <authorList>
            <consortium name="DOE Joint Genome Institute"/>
            <person name="Mondo S.J."/>
            <person name="Dannebaum R.O."/>
            <person name="Kuo R.C."/>
            <person name="Labutti K."/>
            <person name="Haridas S."/>
            <person name="Kuo A."/>
            <person name="Salamov A."/>
            <person name="Ahrendt S.R."/>
            <person name="Lipzen A."/>
            <person name="Sullivan W."/>
            <person name="Andreopoulos W.B."/>
            <person name="Clum A."/>
            <person name="Lindquist E."/>
            <person name="Daum C."/>
            <person name="Ramamoorthy G.K."/>
            <person name="Gryganskyi A."/>
            <person name="Culley D."/>
            <person name="Magnuson J.K."/>
            <person name="James T.Y."/>
            <person name="O'Malley M.A."/>
            <person name="Stajich J.E."/>
            <person name="Spatafora J.W."/>
            <person name="Visel A."/>
            <person name="Grigoriev I.V."/>
        </authorList>
    </citation>
    <scope>NUCLEOTIDE SEQUENCE [LARGE SCALE GENOMIC DNA]</scope>
    <source>
        <strain evidence="4 5">CBS 931.73</strain>
    </source>
</reference>
<evidence type="ECO:0000256" key="1">
    <source>
        <dbReference type="ARBA" id="ARBA00023054"/>
    </source>
</evidence>
<dbReference type="GO" id="GO:0051286">
    <property type="term" value="C:cell tip"/>
    <property type="evidence" value="ECO:0007669"/>
    <property type="project" value="TreeGrafter"/>
</dbReference>
<evidence type="ECO:0000313" key="5">
    <source>
        <dbReference type="Proteomes" id="UP000193498"/>
    </source>
</evidence>
<name>A0A1Y1Y0B2_9FUNG</name>
<dbReference type="Gene3D" id="6.10.140.910">
    <property type="match status" value="1"/>
</dbReference>
<dbReference type="InterPro" id="IPR009449">
    <property type="entry name" value="Sec2_N"/>
</dbReference>
<dbReference type="AlphaFoldDB" id="A0A1Y1Y0B2"/>
<evidence type="ECO:0000313" key="4">
    <source>
        <dbReference type="EMBL" id="ORX91437.1"/>
    </source>
</evidence>
<dbReference type="STRING" id="1314790.A0A1Y1Y0B2"/>
<dbReference type="CDD" id="cd21044">
    <property type="entry name" value="Rab11BD_RAB3IP_like"/>
    <property type="match status" value="1"/>
</dbReference>
<accession>A0A1Y1Y0B2</accession>
<dbReference type="FunCoup" id="A0A1Y1Y0B2">
    <property type="interactions" value="9"/>
</dbReference>
<feature type="coiled-coil region" evidence="2">
    <location>
        <begin position="32"/>
        <end position="59"/>
    </location>
</feature>
<dbReference type="GO" id="GO:0005085">
    <property type="term" value="F:guanyl-nucleotide exchange factor activity"/>
    <property type="evidence" value="ECO:0007669"/>
    <property type="project" value="InterPro"/>
</dbReference>
<dbReference type="GO" id="GO:0070319">
    <property type="term" value="C:Golgi to plasma membrane transport vesicle"/>
    <property type="evidence" value="ECO:0007669"/>
    <property type="project" value="TreeGrafter"/>
</dbReference>
<organism evidence="4 5">
    <name type="scientific">Basidiobolus meristosporus CBS 931.73</name>
    <dbReference type="NCBI Taxonomy" id="1314790"/>
    <lineage>
        <taxon>Eukaryota</taxon>
        <taxon>Fungi</taxon>
        <taxon>Fungi incertae sedis</taxon>
        <taxon>Zoopagomycota</taxon>
        <taxon>Entomophthoromycotina</taxon>
        <taxon>Basidiobolomycetes</taxon>
        <taxon>Basidiobolales</taxon>
        <taxon>Basidiobolaceae</taxon>
        <taxon>Basidiobolus</taxon>
    </lineage>
</organism>
<dbReference type="OrthoDB" id="1748564at2759"/>
<dbReference type="Pfam" id="PF06428">
    <property type="entry name" value="Sec2p"/>
    <property type="match status" value="1"/>
</dbReference>
<dbReference type="Pfam" id="PF25555">
    <property type="entry name" value="RAB3A-like_C"/>
    <property type="match status" value="1"/>
</dbReference>
<proteinExistence type="predicted"/>
<evidence type="ECO:0000259" key="3">
    <source>
        <dbReference type="Pfam" id="PF06428"/>
    </source>
</evidence>
<comment type="caution">
    <text evidence="4">The sequence shown here is derived from an EMBL/GenBank/DDBJ whole genome shotgun (WGS) entry which is preliminary data.</text>
</comment>
<feature type="coiled-coil region" evidence="2">
    <location>
        <begin position="103"/>
        <end position="173"/>
    </location>
</feature>
<sequence length="443" mass="50707">MTTTTFDSTIGLFPDETQLTIDSHAEDPFLEIRELRARLAEVEQEKSIAEQRLHSIEKDLKSSKDIIAELRIAFTNINRRDITQYELDMKRLAEKLIIETELRGEVEHAKFKLENELEELSIQLFEEANKMVVEQRKVCAEMKRKNLVLERQLEEYRELSRLQSEQLTELKCNFIKPGPTGPYNNLPPLIIPADKKPANVEIFNNPFPSPESSVYTNDLASNDAESVLSELEKRSVGSCVCSDDSSLSGAGLFFNQDDIRYAEFREFLLQPPKTILQSRFVKRCIVEDIDLLLRFDTSAVGVRSWFQQRKLAAAAQTGTILIEPVFTSDERKEASSLSCCSLCNQALNDSQASYTYRLEDDDAEAKALCCFCRERLVSVCDFYSFLRMIHSGLLKSSHEKLYNDCLRLRLKMFLARVGSHVCYESEEEHGKYGYLTPRSPDGP</sequence>
<keyword evidence="5" id="KW-1185">Reference proteome</keyword>
<dbReference type="InterPro" id="IPR040351">
    <property type="entry name" value="RAB3IL/RAB3IP/Sec2"/>
</dbReference>
<dbReference type="PANTHER" id="PTHR14430">
    <property type="entry name" value="RABIN3-RELATED"/>
    <property type="match status" value="1"/>
</dbReference>
<gene>
    <name evidence="4" type="ORF">K493DRAFT_355581</name>
</gene>
<evidence type="ECO:0000256" key="2">
    <source>
        <dbReference type="SAM" id="Coils"/>
    </source>
</evidence>
<dbReference type="SUPFAM" id="SSF144284">
    <property type="entry name" value="Sec2 N-terminal region"/>
    <property type="match status" value="1"/>
</dbReference>
<dbReference type="GO" id="GO:0006887">
    <property type="term" value="P:exocytosis"/>
    <property type="evidence" value="ECO:0007669"/>
    <property type="project" value="TreeGrafter"/>
</dbReference>
<protein>
    <recommendedName>
        <fullName evidence="3">GDP/GTP exchange factor Sec2 N-terminal domain-containing protein</fullName>
    </recommendedName>
</protein>
<dbReference type="InParanoid" id="A0A1Y1Y0B2"/>
<keyword evidence="1 2" id="KW-0175">Coiled coil</keyword>
<dbReference type="PANTHER" id="PTHR14430:SF0">
    <property type="entry name" value="SEC2P DOMAIN-CONTAINING PROTEIN"/>
    <property type="match status" value="1"/>
</dbReference>